<keyword evidence="7" id="KW-1185">Reference proteome</keyword>
<protein>
    <submittedName>
        <fullName evidence="6">AcrR family transcriptional regulator</fullName>
    </submittedName>
</protein>
<keyword evidence="2 4" id="KW-0238">DNA-binding</keyword>
<evidence type="ECO:0000313" key="6">
    <source>
        <dbReference type="EMBL" id="MDQ0464205.1"/>
    </source>
</evidence>
<feature type="DNA-binding region" description="H-T-H motif" evidence="4">
    <location>
        <begin position="32"/>
        <end position="51"/>
    </location>
</feature>
<reference evidence="6 7" key="1">
    <citation type="submission" date="2023-07" db="EMBL/GenBank/DDBJ databases">
        <title>Genomic Encyclopedia of Type Strains, Phase IV (KMG-IV): sequencing the most valuable type-strain genomes for metagenomic binning, comparative biology and taxonomic classification.</title>
        <authorList>
            <person name="Goeker M."/>
        </authorList>
    </citation>
    <scope>NUCLEOTIDE SEQUENCE [LARGE SCALE GENOMIC DNA]</scope>
    <source>
        <strain evidence="6 7">DSM 18695</strain>
    </source>
</reference>
<dbReference type="InterPro" id="IPR001647">
    <property type="entry name" value="HTH_TetR"/>
</dbReference>
<name>A0ABU0IS14_9CAUL</name>
<feature type="domain" description="HTH tetR-type" evidence="5">
    <location>
        <begin position="9"/>
        <end position="69"/>
    </location>
</feature>
<evidence type="ECO:0000256" key="4">
    <source>
        <dbReference type="PROSITE-ProRule" id="PRU00335"/>
    </source>
</evidence>
<dbReference type="EMBL" id="JAUSVS010000003">
    <property type="protein sequence ID" value="MDQ0464205.1"/>
    <property type="molecule type" value="Genomic_DNA"/>
</dbReference>
<dbReference type="PROSITE" id="PS50977">
    <property type="entry name" value="HTH_TETR_2"/>
    <property type="match status" value="1"/>
</dbReference>
<evidence type="ECO:0000256" key="1">
    <source>
        <dbReference type="ARBA" id="ARBA00023015"/>
    </source>
</evidence>
<dbReference type="Pfam" id="PF21351">
    <property type="entry name" value="TetR_C_41"/>
    <property type="match status" value="1"/>
</dbReference>
<dbReference type="Gene3D" id="1.10.357.10">
    <property type="entry name" value="Tetracycline Repressor, domain 2"/>
    <property type="match status" value="1"/>
</dbReference>
<sequence length="200" mass="21032">MARQADRSAATIRRILDTARDLFAAQGYEAVSVDMISAAAGLTKGACYHHFASKKDLFERLIDEAQAVIAARLDAMAAGRAAGPPSPRSIAAGAVAYLRLANGLDVRRLLLVDGPSVMGWQRWREIDDRHFAGRVRRGVTYLLGPAANADEIEAATRVIMGAIMEAALASGATADPEPAIVRYGQTIESLLAGLAGSGSG</sequence>
<evidence type="ECO:0000313" key="7">
    <source>
        <dbReference type="Proteomes" id="UP001228905"/>
    </source>
</evidence>
<comment type="caution">
    <text evidence="6">The sequence shown here is derived from an EMBL/GenBank/DDBJ whole genome shotgun (WGS) entry which is preliminary data.</text>
</comment>
<dbReference type="SUPFAM" id="SSF46689">
    <property type="entry name" value="Homeodomain-like"/>
    <property type="match status" value="1"/>
</dbReference>
<dbReference type="PRINTS" id="PR00455">
    <property type="entry name" value="HTHTETR"/>
</dbReference>
<keyword evidence="1" id="KW-0805">Transcription regulation</keyword>
<dbReference type="InterPro" id="IPR050109">
    <property type="entry name" value="HTH-type_TetR-like_transc_reg"/>
</dbReference>
<keyword evidence="3" id="KW-0804">Transcription</keyword>
<accession>A0ABU0IS14</accession>
<dbReference type="InterPro" id="IPR009057">
    <property type="entry name" value="Homeodomain-like_sf"/>
</dbReference>
<dbReference type="RefSeq" id="WP_307348704.1">
    <property type="nucleotide sequence ID" value="NZ_JAUSVS010000003.1"/>
</dbReference>
<evidence type="ECO:0000256" key="2">
    <source>
        <dbReference type="ARBA" id="ARBA00023125"/>
    </source>
</evidence>
<evidence type="ECO:0000256" key="3">
    <source>
        <dbReference type="ARBA" id="ARBA00023163"/>
    </source>
</evidence>
<dbReference type="InterPro" id="IPR049484">
    <property type="entry name" value="Rv0078-like_C"/>
</dbReference>
<gene>
    <name evidence="6" type="ORF">QO010_001986</name>
</gene>
<dbReference type="PANTHER" id="PTHR30055:SF234">
    <property type="entry name" value="HTH-TYPE TRANSCRIPTIONAL REGULATOR BETI"/>
    <property type="match status" value="1"/>
</dbReference>
<dbReference type="Pfam" id="PF00440">
    <property type="entry name" value="TetR_N"/>
    <property type="match status" value="1"/>
</dbReference>
<proteinExistence type="predicted"/>
<dbReference type="Proteomes" id="UP001228905">
    <property type="component" value="Unassembled WGS sequence"/>
</dbReference>
<dbReference type="PANTHER" id="PTHR30055">
    <property type="entry name" value="HTH-TYPE TRANSCRIPTIONAL REGULATOR RUTR"/>
    <property type="match status" value="1"/>
</dbReference>
<evidence type="ECO:0000259" key="5">
    <source>
        <dbReference type="PROSITE" id="PS50977"/>
    </source>
</evidence>
<organism evidence="6 7">
    <name type="scientific">Caulobacter ginsengisoli</name>
    <dbReference type="NCBI Taxonomy" id="400775"/>
    <lineage>
        <taxon>Bacteria</taxon>
        <taxon>Pseudomonadati</taxon>
        <taxon>Pseudomonadota</taxon>
        <taxon>Alphaproteobacteria</taxon>
        <taxon>Caulobacterales</taxon>
        <taxon>Caulobacteraceae</taxon>
        <taxon>Caulobacter</taxon>
    </lineage>
</organism>